<evidence type="ECO:0000313" key="2">
    <source>
        <dbReference type="Proteomes" id="UP000811255"/>
    </source>
</evidence>
<dbReference type="RefSeq" id="WP_214534738.1">
    <property type="nucleotide sequence ID" value="NZ_JAHFVK010000001.1"/>
</dbReference>
<keyword evidence="2" id="KW-1185">Reference proteome</keyword>
<reference evidence="1 2" key="1">
    <citation type="submission" date="2021-05" db="EMBL/GenBank/DDBJ databases">
        <title>Croceibacterium sp. LX-88 genome sequence.</title>
        <authorList>
            <person name="Luo X."/>
        </authorList>
    </citation>
    <scope>NUCLEOTIDE SEQUENCE [LARGE SCALE GENOMIC DNA]</scope>
    <source>
        <strain evidence="1 2">LX-88</strain>
    </source>
</reference>
<protein>
    <recommendedName>
        <fullName evidence="3">HTH-type transcriptional regulator AraC-type N-terminal domain-containing protein</fullName>
    </recommendedName>
</protein>
<gene>
    <name evidence="1" type="ORF">KK137_04020</name>
</gene>
<evidence type="ECO:0000313" key="1">
    <source>
        <dbReference type="EMBL" id="MBT2133494.1"/>
    </source>
</evidence>
<organism evidence="1 2">
    <name type="scientific">Croceibacterium selenioxidans</name>
    <dbReference type="NCBI Taxonomy" id="2838833"/>
    <lineage>
        <taxon>Bacteria</taxon>
        <taxon>Pseudomonadati</taxon>
        <taxon>Pseudomonadota</taxon>
        <taxon>Alphaproteobacteria</taxon>
        <taxon>Sphingomonadales</taxon>
        <taxon>Erythrobacteraceae</taxon>
        <taxon>Croceibacterium</taxon>
    </lineage>
</organism>
<proteinExistence type="predicted"/>
<dbReference type="Proteomes" id="UP000811255">
    <property type="component" value="Unassembled WGS sequence"/>
</dbReference>
<dbReference type="EMBL" id="JAHFVK010000001">
    <property type="protein sequence ID" value="MBT2133494.1"/>
    <property type="molecule type" value="Genomic_DNA"/>
</dbReference>
<name>A0ABS5W530_9SPHN</name>
<comment type="caution">
    <text evidence="1">The sequence shown here is derived from an EMBL/GenBank/DDBJ whole genome shotgun (WGS) entry which is preliminary data.</text>
</comment>
<accession>A0ABS5W530</accession>
<evidence type="ECO:0008006" key="3">
    <source>
        <dbReference type="Google" id="ProtNLM"/>
    </source>
</evidence>
<sequence>MSQALAIGPMIFVRQFRLWAASRARGDHPLPHMQSAVSLFETAPELSVACASLFDMVEAQLERALEPECCCSPSLSRDERALLGILRHAPEAGQPLTSAAVPHGLPGAICWAAFAVRRAMAETFADQFGTPDSEESQPSKCPFSQEAKPVLVAVA</sequence>